<dbReference type="InParanoid" id="A0BZM5"/>
<keyword evidence="2" id="KW-1185">Reference proteome</keyword>
<sequence>MECRFHQNQQLGWINTSNGPLQGTYLCNMCRDFYYSFREIEIRTQDQVQEMQFILNEIPLKIISSQINNINFSILPFQSFLDRLELQRKNNFKTQSLIDLRESIQMKQKQIEEKFSKILTILREFEQQNTDFEKLFQLDSDSPFSDIYGERLRILAHILENNVIQQWQVWQKDCVNEIQKTIDRLAYGLDDFSKIIKVCKEVKDQRSMEVKEVCGIKYGEQNYIINGSIELVNYFYIKKGRKLFCQQSKRSVEYIWETITQERFEFSNTIRALSNEVYEGWSYFKNVCVFSCSRLPYYQDSKIIENIEQLKYFEEKGYVKQNKKSGLWLYYWKGECLNSGGIYDEQGNKDGCWKEVHDNYQEYQEYQFILAIHKLYVQKNIKMAVKQANNKQSLMKKQCKIRIFKNSGGGEFQNGEKVGNWKEIHEKFCRDLQIIEKGNYKMGKKFEQWDVSFKNQKIGGGKYNQKGDKIDKWIELHECYNVQDLFYYSTRYSRVFYSGRYNEGKKIGRWIIKDNDETIGGGEYRDGNKQGQWTEISGNFQNSSALQISYGAYFKGSYERGQKQGLWTFQFDKRQQYYTKITREPQGEYIEGLKHGNWTELSTNFNENEQIVAKGEYQRGFRIGDWKIIRNAEMMFKKLQILVVEELMTMEGRKVVGLNQMRILISIQKNQKHRSIILLKGGYNSQGLKFGEWSIYDGLVNGNQNIIGGGFYNDKQLKNGIWVEIYDGCKDSRILFKGQYQNGIRVSEWHILETKTNNKMYNQNHILSSGGGKFDDLGRKNGSWIELDINYFLNRKVRYEGNYCSGRKSGVWKARYFDYNNQIFEVYSLQLFSGNGQYDESGMKTGDWTELHHYFSDLNKITLEGSYSEGMKQGTWKIFNRARGQCAELGKYDKKGLKDGVCEMSETLEGSIKCSKHEFKYQVLLTVLERYEKYNNNDEIN</sequence>
<dbReference type="Proteomes" id="UP000000600">
    <property type="component" value="Unassembled WGS sequence"/>
</dbReference>
<proteinExistence type="predicted"/>
<dbReference type="AlphaFoldDB" id="A0BZM5"/>
<dbReference type="GeneID" id="5017168"/>
<evidence type="ECO:0008006" key="3">
    <source>
        <dbReference type="Google" id="ProtNLM"/>
    </source>
</evidence>
<dbReference type="PANTHER" id="PTHR33706">
    <property type="entry name" value="MORN VARIANT REPEAT PROTEIN"/>
    <property type="match status" value="1"/>
</dbReference>
<dbReference type="HOGENOM" id="CLU_312042_0_0_1"/>
<dbReference type="SUPFAM" id="SSF82185">
    <property type="entry name" value="Histone H3 K4-specific methyltransferase SET7/9 N-terminal domain"/>
    <property type="match status" value="1"/>
</dbReference>
<name>A0BZM5_PARTE</name>
<dbReference type="OMA" id="WTELHHY"/>
<organism evidence="1 2">
    <name type="scientific">Paramecium tetraurelia</name>
    <dbReference type="NCBI Taxonomy" id="5888"/>
    <lineage>
        <taxon>Eukaryota</taxon>
        <taxon>Sar</taxon>
        <taxon>Alveolata</taxon>
        <taxon>Ciliophora</taxon>
        <taxon>Intramacronucleata</taxon>
        <taxon>Oligohymenophorea</taxon>
        <taxon>Peniculida</taxon>
        <taxon>Parameciidae</taxon>
        <taxon>Paramecium</taxon>
    </lineage>
</organism>
<dbReference type="KEGG" id="ptm:GSPATT00005844001"/>
<dbReference type="EMBL" id="CT868030">
    <property type="protein sequence ID" value="CAK63992.1"/>
    <property type="molecule type" value="Genomic_DNA"/>
</dbReference>
<dbReference type="RefSeq" id="XP_001431390.1">
    <property type="nucleotide sequence ID" value="XM_001431353.1"/>
</dbReference>
<accession>A0BZM5</accession>
<gene>
    <name evidence="1" type="ORF">GSPATT00005844001</name>
</gene>
<dbReference type="PANTHER" id="PTHR33706:SF1">
    <property type="entry name" value="TPR REPEAT PROTEIN"/>
    <property type="match status" value="1"/>
</dbReference>
<reference evidence="1 2" key="1">
    <citation type="journal article" date="2006" name="Nature">
        <title>Global trends of whole-genome duplications revealed by the ciliate Paramecium tetraurelia.</title>
        <authorList>
            <consortium name="Genoscope"/>
            <person name="Aury J.-M."/>
            <person name="Jaillon O."/>
            <person name="Duret L."/>
            <person name="Noel B."/>
            <person name="Jubin C."/>
            <person name="Porcel B.M."/>
            <person name="Segurens B."/>
            <person name="Daubin V."/>
            <person name="Anthouard V."/>
            <person name="Aiach N."/>
            <person name="Arnaiz O."/>
            <person name="Billaut A."/>
            <person name="Beisson J."/>
            <person name="Blanc I."/>
            <person name="Bouhouche K."/>
            <person name="Camara F."/>
            <person name="Duharcourt S."/>
            <person name="Guigo R."/>
            <person name="Gogendeau D."/>
            <person name="Katinka M."/>
            <person name="Keller A.-M."/>
            <person name="Kissmehl R."/>
            <person name="Klotz C."/>
            <person name="Koll F."/>
            <person name="Le Moue A."/>
            <person name="Lepere C."/>
            <person name="Malinsky S."/>
            <person name="Nowacki M."/>
            <person name="Nowak J.K."/>
            <person name="Plattner H."/>
            <person name="Poulain J."/>
            <person name="Ruiz F."/>
            <person name="Serrano V."/>
            <person name="Zagulski M."/>
            <person name="Dessen P."/>
            <person name="Betermier M."/>
            <person name="Weissenbach J."/>
            <person name="Scarpelli C."/>
            <person name="Schachter V."/>
            <person name="Sperling L."/>
            <person name="Meyer E."/>
            <person name="Cohen J."/>
            <person name="Wincker P."/>
        </authorList>
    </citation>
    <scope>NUCLEOTIDE SEQUENCE [LARGE SCALE GENOMIC DNA]</scope>
    <source>
        <strain evidence="1 2">Stock d4-2</strain>
    </source>
</reference>
<dbReference type="OrthoDB" id="10409947at2759"/>
<protein>
    <recommendedName>
        <fullName evidence="3">Fibrinogen C-terminal domain-containing protein</fullName>
    </recommendedName>
</protein>
<evidence type="ECO:0000313" key="1">
    <source>
        <dbReference type="EMBL" id="CAK63992.1"/>
    </source>
</evidence>
<evidence type="ECO:0000313" key="2">
    <source>
        <dbReference type="Proteomes" id="UP000000600"/>
    </source>
</evidence>